<dbReference type="SUPFAM" id="SSF50129">
    <property type="entry name" value="GroES-like"/>
    <property type="match status" value="1"/>
</dbReference>
<evidence type="ECO:0000256" key="3">
    <source>
        <dbReference type="ARBA" id="ARBA00023002"/>
    </source>
</evidence>
<dbReference type="GO" id="GO:0008270">
    <property type="term" value="F:zinc ion binding"/>
    <property type="evidence" value="ECO:0007669"/>
    <property type="project" value="InterPro"/>
</dbReference>
<evidence type="ECO:0000256" key="2">
    <source>
        <dbReference type="ARBA" id="ARBA00022833"/>
    </source>
</evidence>
<dbReference type="Pfam" id="PF08240">
    <property type="entry name" value="ADH_N"/>
    <property type="match status" value="1"/>
</dbReference>
<dbReference type="InterPro" id="IPR013149">
    <property type="entry name" value="ADH-like_C"/>
</dbReference>
<gene>
    <name evidence="6" type="ORF">C7M84_000754</name>
</gene>
<keyword evidence="3" id="KW-0560">Oxidoreductase</keyword>
<proteinExistence type="inferred from homology"/>
<reference evidence="6 7" key="1">
    <citation type="submission" date="2018-04" db="EMBL/GenBank/DDBJ databases">
        <authorList>
            <person name="Zhang X."/>
            <person name="Yuan J."/>
            <person name="Li F."/>
            <person name="Xiang J."/>
        </authorList>
    </citation>
    <scope>NUCLEOTIDE SEQUENCE [LARGE SCALE GENOMIC DNA]</scope>
    <source>
        <tissue evidence="6">Muscle</tissue>
    </source>
</reference>
<organism evidence="6 7">
    <name type="scientific">Penaeus vannamei</name>
    <name type="common">Whiteleg shrimp</name>
    <name type="synonym">Litopenaeus vannamei</name>
    <dbReference type="NCBI Taxonomy" id="6689"/>
    <lineage>
        <taxon>Eukaryota</taxon>
        <taxon>Metazoa</taxon>
        <taxon>Ecdysozoa</taxon>
        <taxon>Arthropoda</taxon>
        <taxon>Crustacea</taxon>
        <taxon>Multicrustacea</taxon>
        <taxon>Malacostraca</taxon>
        <taxon>Eumalacostraca</taxon>
        <taxon>Eucarida</taxon>
        <taxon>Decapoda</taxon>
        <taxon>Dendrobranchiata</taxon>
        <taxon>Penaeoidea</taxon>
        <taxon>Penaeidae</taxon>
        <taxon>Penaeus</taxon>
    </lineage>
</organism>
<dbReference type="Pfam" id="PF00107">
    <property type="entry name" value="ADH_zinc_N"/>
    <property type="match status" value="1"/>
</dbReference>
<feature type="domain" description="Enoyl reductase (ER)" evidence="5">
    <location>
        <begin position="14"/>
        <end position="350"/>
    </location>
</feature>
<accession>A0A423TVN0</accession>
<dbReference type="InterPro" id="IPR020843">
    <property type="entry name" value="ER"/>
</dbReference>
<comment type="similarity">
    <text evidence="4">Belongs to the zinc-containing alcohol dehydrogenase family.</text>
</comment>
<evidence type="ECO:0000313" key="6">
    <source>
        <dbReference type="EMBL" id="ROT80518.1"/>
    </source>
</evidence>
<dbReference type="InterPro" id="IPR002328">
    <property type="entry name" value="ADH_Zn_CS"/>
</dbReference>
<dbReference type="PANTHER" id="PTHR43401">
    <property type="entry name" value="L-THREONINE 3-DEHYDROGENASE"/>
    <property type="match status" value="1"/>
</dbReference>
<dbReference type="AlphaFoldDB" id="A0A423TVN0"/>
<name>A0A423TVN0_PENVA</name>
<dbReference type="InterPro" id="IPR036291">
    <property type="entry name" value="NAD(P)-bd_dom_sf"/>
</dbReference>
<dbReference type="InterPro" id="IPR013154">
    <property type="entry name" value="ADH-like_N"/>
</dbReference>
<protein>
    <recommendedName>
        <fullName evidence="5">Enoyl reductase (ER) domain-containing protein</fullName>
    </recommendedName>
</protein>
<dbReference type="STRING" id="6689.A0A423TVN0"/>
<evidence type="ECO:0000259" key="5">
    <source>
        <dbReference type="SMART" id="SM00829"/>
    </source>
</evidence>
<dbReference type="SMART" id="SM00829">
    <property type="entry name" value="PKS_ER"/>
    <property type="match status" value="1"/>
</dbReference>
<reference evidence="6 7" key="2">
    <citation type="submission" date="2019-01" db="EMBL/GenBank/DDBJ databases">
        <title>The decoding of complex shrimp genome reveals the adaptation for benthos swimmer, frequently molting mechanism and breeding impact on genome.</title>
        <authorList>
            <person name="Sun Y."/>
            <person name="Gao Y."/>
            <person name="Yu Y."/>
        </authorList>
    </citation>
    <scope>NUCLEOTIDE SEQUENCE [LARGE SCALE GENOMIC DNA]</scope>
    <source>
        <tissue evidence="6">Muscle</tissue>
    </source>
</reference>
<evidence type="ECO:0000256" key="1">
    <source>
        <dbReference type="ARBA" id="ARBA00022723"/>
    </source>
</evidence>
<dbReference type="GO" id="GO:0016491">
    <property type="term" value="F:oxidoreductase activity"/>
    <property type="evidence" value="ECO:0007669"/>
    <property type="project" value="UniProtKB-KW"/>
</dbReference>
<dbReference type="PROSITE" id="PS00059">
    <property type="entry name" value="ADH_ZINC"/>
    <property type="match status" value="1"/>
</dbReference>
<dbReference type="OrthoDB" id="1879366at2759"/>
<dbReference type="Gene3D" id="3.40.50.720">
    <property type="entry name" value="NAD(P)-binding Rossmann-like Domain"/>
    <property type="match status" value="1"/>
</dbReference>
<dbReference type="PANTHER" id="PTHR43401:SF2">
    <property type="entry name" value="L-THREONINE 3-DEHYDROGENASE"/>
    <property type="match status" value="1"/>
</dbReference>
<keyword evidence="2 4" id="KW-0862">Zinc</keyword>
<comment type="caution">
    <text evidence="6">The sequence shown here is derived from an EMBL/GenBank/DDBJ whole genome shotgun (WGS) entry which is preliminary data.</text>
</comment>
<comment type="cofactor">
    <cofactor evidence="4">
        <name>Zn(2+)</name>
        <dbReference type="ChEBI" id="CHEBI:29105"/>
    </cofactor>
</comment>
<dbReference type="InterPro" id="IPR011032">
    <property type="entry name" value="GroES-like_sf"/>
</dbReference>
<dbReference type="Gene3D" id="3.90.180.10">
    <property type="entry name" value="Medium-chain alcohol dehydrogenases, catalytic domain"/>
    <property type="match status" value="1"/>
</dbReference>
<keyword evidence="1 4" id="KW-0479">Metal-binding</keyword>
<dbReference type="Proteomes" id="UP000283509">
    <property type="component" value="Unassembled WGS sequence"/>
</dbReference>
<dbReference type="EMBL" id="QCYY01001113">
    <property type="protein sequence ID" value="ROT80518.1"/>
    <property type="molecule type" value="Genomic_DNA"/>
</dbReference>
<dbReference type="SUPFAM" id="SSF51735">
    <property type="entry name" value="NAD(P)-binding Rossmann-fold domains"/>
    <property type="match status" value="1"/>
</dbReference>
<evidence type="ECO:0000313" key="7">
    <source>
        <dbReference type="Proteomes" id="UP000283509"/>
    </source>
</evidence>
<evidence type="ECO:0000256" key="4">
    <source>
        <dbReference type="RuleBase" id="RU361277"/>
    </source>
</evidence>
<keyword evidence="7" id="KW-1185">Reference proteome</keyword>
<sequence length="354" mass="38144">MSVPSQMKCLVKETEKEGYDLVTRPVPKAGPGDVIIKIDKVSICGSDINLWKWNDVAKVIATIPFIPGHEATGVVAAAGEGVTELRAGQRVAVENHFYCGSCYLCKEARGDICQRMDQYGHGRGTDQGGCCQFSRVPARFCYALTRDLTPDQAVLLEPMGVAHNAVDSIDVKGEDVLVLGCGPVGLFAVAVARALGARAVYGVDVSPARLELAKQMGATRVINSAKEDIMSTLMSLTDNNGVGRIVEASGAATLLNQSFSWLRKGGQMVLIGIPKGPLHVENVLTDVVFKSLTLKTVHGRRIFHTWQECERLLADGLVDAAPVISHRLPMSQFEHAFHELINGAACKIILDPQN</sequence>
<dbReference type="InterPro" id="IPR050129">
    <property type="entry name" value="Zn_alcohol_dh"/>
</dbReference>